<evidence type="ECO:0000313" key="3">
    <source>
        <dbReference type="Proteomes" id="UP001497045"/>
    </source>
</evidence>
<keyword evidence="3" id="KW-1185">Reference proteome</keyword>
<dbReference type="Proteomes" id="UP001497045">
    <property type="component" value="Unassembled WGS sequence"/>
</dbReference>
<protein>
    <submittedName>
        <fullName evidence="2">PaaI family thioesterase</fullName>
        <ecNumber evidence="2">3.1.2.-</ecNumber>
    </submittedName>
</protein>
<dbReference type="EC" id="3.1.2.-" evidence="2"/>
<evidence type="ECO:0000259" key="1">
    <source>
        <dbReference type="Pfam" id="PF03061"/>
    </source>
</evidence>
<gene>
    <name evidence="2" type="ORF">AAEO60_14170</name>
</gene>
<dbReference type="RefSeq" id="WP_341674358.1">
    <property type="nucleotide sequence ID" value="NZ_JBBYHV010000002.1"/>
</dbReference>
<organism evidence="2 3">
    <name type="scientific">Aurantiacibacter gilvus</name>
    <dbReference type="NCBI Taxonomy" id="3139141"/>
    <lineage>
        <taxon>Bacteria</taxon>
        <taxon>Pseudomonadati</taxon>
        <taxon>Pseudomonadota</taxon>
        <taxon>Alphaproteobacteria</taxon>
        <taxon>Sphingomonadales</taxon>
        <taxon>Erythrobacteraceae</taxon>
        <taxon>Aurantiacibacter</taxon>
    </lineage>
</organism>
<name>A0ABU9IHC1_9SPHN</name>
<sequence length="157" mass="17462">MTPPDDVSANGQEAHFRALEQLYASAPVNQLFESRLEVLEPGRSRISFTASERFYHAAGATHGTLYFKMLDDAAFYAANSLVSDRFLLTTGFNLHFTKPLRDGKVIAEGRWISGKRRVFIAEAHLMDEEGDEIGRGTGTFMRSHIALSGLPGYHQPD</sequence>
<reference evidence="2 3" key="1">
    <citation type="submission" date="2024-04" db="EMBL/GenBank/DDBJ databases">
        <title>Aurantiacibacter sp. DGU6 16S ribosomal RNA gene Genome sequencing and assembly.</title>
        <authorList>
            <person name="Park S."/>
        </authorList>
    </citation>
    <scope>NUCLEOTIDE SEQUENCE [LARGE SCALE GENOMIC DNA]</scope>
    <source>
        <strain evidence="2 3">DGU6</strain>
    </source>
</reference>
<accession>A0ABU9IHC1</accession>
<dbReference type="EMBL" id="JBBYHV010000002">
    <property type="protein sequence ID" value="MEL1251819.1"/>
    <property type="molecule type" value="Genomic_DNA"/>
</dbReference>
<comment type="caution">
    <text evidence="2">The sequence shown here is derived from an EMBL/GenBank/DDBJ whole genome shotgun (WGS) entry which is preliminary data.</text>
</comment>
<dbReference type="Gene3D" id="3.10.129.10">
    <property type="entry name" value="Hotdog Thioesterase"/>
    <property type="match status" value="1"/>
</dbReference>
<proteinExistence type="predicted"/>
<evidence type="ECO:0000313" key="2">
    <source>
        <dbReference type="EMBL" id="MEL1251819.1"/>
    </source>
</evidence>
<dbReference type="Pfam" id="PF03061">
    <property type="entry name" value="4HBT"/>
    <property type="match status" value="1"/>
</dbReference>
<feature type="domain" description="Thioesterase" evidence="1">
    <location>
        <begin position="59"/>
        <end position="132"/>
    </location>
</feature>
<dbReference type="SUPFAM" id="SSF54637">
    <property type="entry name" value="Thioesterase/thiol ester dehydrase-isomerase"/>
    <property type="match status" value="1"/>
</dbReference>
<dbReference type="InterPro" id="IPR029069">
    <property type="entry name" value="HotDog_dom_sf"/>
</dbReference>
<dbReference type="GO" id="GO:0016787">
    <property type="term" value="F:hydrolase activity"/>
    <property type="evidence" value="ECO:0007669"/>
    <property type="project" value="UniProtKB-KW"/>
</dbReference>
<dbReference type="CDD" id="cd03443">
    <property type="entry name" value="PaaI_thioesterase"/>
    <property type="match status" value="1"/>
</dbReference>
<dbReference type="InterPro" id="IPR006683">
    <property type="entry name" value="Thioestr_dom"/>
</dbReference>
<keyword evidence="2" id="KW-0378">Hydrolase</keyword>